<organism evidence="2 3">
    <name type="scientific">Mortierella hygrophila</name>
    <dbReference type="NCBI Taxonomy" id="979708"/>
    <lineage>
        <taxon>Eukaryota</taxon>
        <taxon>Fungi</taxon>
        <taxon>Fungi incertae sedis</taxon>
        <taxon>Mucoromycota</taxon>
        <taxon>Mortierellomycotina</taxon>
        <taxon>Mortierellomycetes</taxon>
        <taxon>Mortierellales</taxon>
        <taxon>Mortierellaceae</taxon>
        <taxon>Mortierella</taxon>
    </lineage>
</organism>
<dbReference type="AlphaFoldDB" id="A0A9P6F7D0"/>
<feature type="chain" id="PRO_5040449099" evidence="1">
    <location>
        <begin position="22"/>
        <end position="151"/>
    </location>
</feature>
<sequence length="151" mass="17137">MKYITPLALFAITLFSSTANADLNLCPRNKKIFDYEDDEFFFPSLQDSEHEICLDIMGEFKVGMPSGSNIIFLAKKGNIKKTWSVDLYGALKLPLSDKQPILEGFNDKIRVCSYLPSEFRYMKKTEIQFGVQILRPGKEIAICLGGELQLL</sequence>
<comment type="caution">
    <text evidence="2">The sequence shown here is derived from an EMBL/GenBank/DDBJ whole genome shotgun (WGS) entry which is preliminary data.</text>
</comment>
<gene>
    <name evidence="2" type="ORF">EC957_011715</name>
</gene>
<reference evidence="2" key="1">
    <citation type="journal article" date="2020" name="Fungal Divers.">
        <title>Resolving the Mortierellaceae phylogeny through synthesis of multi-gene phylogenetics and phylogenomics.</title>
        <authorList>
            <person name="Vandepol N."/>
            <person name="Liber J."/>
            <person name="Desiro A."/>
            <person name="Na H."/>
            <person name="Kennedy M."/>
            <person name="Barry K."/>
            <person name="Grigoriev I.V."/>
            <person name="Miller A.N."/>
            <person name="O'Donnell K."/>
            <person name="Stajich J.E."/>
            <person name="Bonito G."/>
        </authorList>
    </citation>
    <scope>NUCLEOTIDE SEQUENCE</scope>
    <source>
        <strain evidence="2">NRRL 2591</strain>
    </source>
</reference>
<evidence type="ECO:0000313" key="3">
    <source>
        <dbReference type="Proteomes" id="UP000723463"/>
    </source>
</evidence>
<dbReference type="Proteomes" id="UP000723463">
    <property type="component" value="Unassembled WGS sequence"/>
</dbReference>
<name>A0A9P6F7D0_9FUNG</name>
<protein>
    <submittedName>
        <fullName evidence="2">Uncharacterized protein</fullName>
    </submittedName>
</protein>
<accession>A0A9P6F7D0</accession>
<proteinExistence type="predicted"/>
<dbReference type="EMBL" id="JAAAXW010000085">
    <property type="protein sequence ID" value="KAF9544709.1"/>
    <property type="molecule type" value="Genomic_DNA"/>
</dbReference>
<evidence type="ECO:0000256" key="1">
    <source>
        <dbReference type="SAM" id="SignalP"/>
    </source>
</evidence>
<evidence type="ECO:0000313" key="2">
    <source>
        <dbReference type="EMBL" id="KAF9544709.1"/>
    </source>
</evidence>
<keyword evidence="1" id="KW-0732">Signal</keyword>
<keyword evidence="3" id="KW-1185">Reference proteome</keyword>
<feature type="signal peptide" evidence="1">
    <location>
        <begin position="1"/>
        <end position="21"/>
    </location>
</feature>